<dbReference type="CDD" id="cd01949">
    <property type="entry name" value="GGDEF"/>
    <property type="match status" value="1"/>
</dbReference>
<comment type="catalytic activity">
    <reaction evidence="1">
        <text>3',3'-c-di-GMP + H2O = 5'-phosphoguanylyl(3'-&gt;5')guanosine + H(+)</text>
        <dbReference type="Rhea" id="RHEA:24902"/>
        <dbReference type="ChEBI" id="CHEBI:15377"/>
        <dbReference type="ChEBI" id="CHEBI:15378"/>
        <dbReference type="ChEBI" id="CHEBI:58754"/>
        <dbReference type="ChEBI" id="CHEBI:58805"/>
        <dbReference type="EC" id="3.1.4.52"/>
    </reaction>
    <physiologicalReaction direction="left-to-right" evidence="1">
        <dbReference type="Rhea" id="RHEA:24903"/>
    </physiologicalReaction>
</comment>
<dbReference type="EMBL" id="SNVV01000030">
    <property type="protein sequence ID" value="TDN45509.1"/>
    <property type="molecule type" value="Genomic_DNA"/>
</dbReference>
<dbReference type="PROSITE" id="PS50112">
    <property type="entry name" value="PAS"/>
    <property type="match status" value="1"/>
</dbReference>
<feature type="domain" description="PAS" evidence="3">
    <location>
        <begin position="223"/>
        <end position="292"/>
    </location>
</feature>
<dbReference type="GO" id="GO:0071111">
    <property type="term" value="F:cyclic-guanylate-specific phosphodiesterase activity"/>
    <property type="evidence" value="ECO:0007669"/>
    <property type="project" value="UniProtKB-EC"/>
</dbReference>
<keyword evidence="2" id="KW-0472">Membrane</keyword>
<evidence type="ECO:0000313" key="7">
    <source>
        <dbReference type="Proteomes" id="UP000295129"/>
    </source>
</evidence>
<dbReference type="Pfam" id="PF00563">
    <property type="entry name" value="EAL"/>
    <property type="match status" value="1"/>
</dbReference>
<dbReference type="SUPFAM" id="SSF55785">
    <property type="entry name" value="PYP-like sensor domain (PAS domain)"/>
    <property type="match status" value="1"/>
</dbReference>
<dbReference type="PANTHER" id="PTHR44757:SF2">
    <property type="entry name" value="BIOFILM ARCHITECTURE MAINTENANCE PROTEIN MBAA"/>
    <property type="match status" value="1"/>
</dbReference>
<dbReference type="PROSITE" id="PS50887">
    <property type="entry name" value="GGDEF"/>
    <property type="match status" value="1"/>
</dbReference>
<dbReference type="InterPro" id="IPR043128">
    <property type="entry name" value="Rev_trsase/Diguanyl_cyclase"/>
</dbReference>
<dbReference type="InterPro" id="IPR035965">
    <property type="entry name" value="PAS-like_dom_sf"/>
</dbReference>
<accession>A0A4R6DMG9</accession>
<dbReference type="SMART" id="SM00052">
    <property type="entry name" value="EAL"/>
    <property type="match status" value="1"/>
</dbReference>
<dbReference type="AlphaFoldDB" id="A0A4R6DMG9"/>
<protein>
    <submittedName>
        <fullName evidence="6">PAS domain S-box-containing protein/diguanylate cyclase (GGDEF)-like protein</fullName>
    </submittedName>
</protein>
<keyword evidence="7" id="KW-1185">Reference proteome</keyword>
<evidence type="ECO:0000256" key="2">
    <source>
        <dbReference type="SAM" id="Phobius"/>
    </source>
</evidence>
<dbReference type="InterPro" id="IPR035919">
    <property type="entry name" value="EAL_sf"/>
</dbReference>
<dbReference type="InterPro" id="IPR000160">
    <property type="entry name" value="GGDEF_dom"/>
</dbReference>
<dbReference type="SUPFAM" id="SSF55073">
    <property type="entry name" value="Nucleotide cyclase"/>
    <property type="match status" value="1"/>
</dbReference>
<evidence type="ECO:0000259" key="4">
    <source>
        <dbReference type="PROSITE" id="PS50883"/>
    </source>
</evidence>
<proteinExistence type="predicted"/>
<gene>
    <name evidence="6" type="ORF">C7389_13019</name>
</gene>
<dbReference type="OrthoDB" id="9813903at2"/>
<evidence type="ECO:0000256" key="1">
    <source>
        <dbReference type="ARBA" id="ARBA00051114"/>
    </source>
</evidence>
<dbReference type="GO" id="GO:0071732">
    <property type="term" value="P:cellular response to nitric oxide"/>
    <property type="evidence" value="ECO:0007669"/>
    <property type="project" value="UniProtKB-ARBA"/>
</dbReference>
<dbReference type="NCBIfam" id="TIGR00254">
    <property type="entry name" value="GGDEF"/>
    <property type="match status" value="1"/>
</dbReference>
<feature type="transmembrane region" description="Helical" evidence="2">
    <location>
        <begin position="12"/>
        <end position="32"/>
    </location>
</feature>
<dbReference type="NCBIfam" id="TIGR00229">
    <property type="entry name" value="sensory_box"/>
    <property type="match status" value="1"/>
</dbReference>
<dbReference type="PROSITE" id="PS50883">
    <property type="entry name" value="EAL"/>
    <property type="match status" value="1"/>
</dbReference>
<dbReference type="PANTHER" id="PTHR44757">
    <property type="entry name" value="DIGUANYLATE CYCLASE DGCP"/>
    <property type="match status" value="1"/>
</dbReference>
<organism evidence="6 7">
    <name type="scientific">Azoarcus indigens</name>
    <dbReference type="NCBI Taxonomy" id="29545"/>
    <lineage>
        <taxon>Bacteria</taxon>
        <taxon>Pseudomonadati</taxon>
        <taxon>Pseudomonadota</taxon>
        <taxon>Betaproteobacteria</taxon>
        <taxon>Rhodocyclales</taxon>
        <taxon>Zoogloeaceae</taxon>
        <taxon>Azoarcus</taxon>
    </lineage>
</organism>
<dbReference type="Gene3D" id="3.20.20.450">
    <property type="entry name" value="EAL domain"/>
    <property type="match status" value="1"/>
</dbReference>
<dbReference type="Pfam" id="PF08447">
    <property type="entry name" value="PAS_3"/>
    <property type="match status" value="1"/>
</dbReference>
<dbReference type="CDD" id="cd01948">
    <property type="entry name" value="EAL"/>
    <property type="match status" value="1"/>
</dbReference>
<dbReference type="InterPro" id="IPR001633">
    <property type="entry name" value="EAL_dom"/>
</dbReference>
<dbReference type="InterPro" id="IPR000014">
    <property type="entry name" value="PAS"/>
</dbReference>
<keyword evidence="2" id="KW-1133">Transmembrane helix</keyword>
<dbReference type="Proteomes" id="UP000295129">
    <property type="component" value="Unassembled WGS sequence"/>
</dbReference>
<comment type="caution">
    <text evidence="6">The sequence shown here is derived from an EMBL/GenBank/DDBJ whole genome shotgun (WGS) entry which is preliminary data.</text>
</comment>
<dbReference type="FunFam" id="3.30.70.270:FF:000001">
    <property type="entry name" value="Diguanylate cyclase domain protein"/>
    <property type="match status" value="1"/>
</dbReference>
<feature type="domain" description="EAL" evidence="4">
    <location>
        <begin position="531"/>
        <end position="785"/>
    </location>
</feature>
<reference evidence="6 7" key="1">
    <citation type="submission" date="2019-03" db="EMBL/GenBank/DDBJ databases">
        <title>Genomic Encyclopedia of Type Strains, Phase IV (KMG-IV): sequencing the most valuable type-strain genomes for metagenomic binning, comparative biology and taxonomic classification.</title>
        <authorList>
            <person name="Goeker M."/>
        </authorList>
    </citation>
    <scope>NUCLEOTIDE SEQUENCE [LARGE SCALE GENOMIC DNA]</scope>
    <source>
        <strain evidence="6 7">DSM 12121</strain>
    </source>
</reference>
<dbReference type="RefSeq" id="WP_133594884.1">
    <property type="nucleotide sequence ID" value="NZ_SNVV01000030.1"/>
</dbReference>
<dbReference type="SMART" id="SM00267">
    <property type="entry name" value="GGDEF"/>
    <property type="match status" value="1"/>
</dbReference>
<sequence length="787" mass="86900">MPRVIQVWRRRFYVLALLALSLSAVGMVQLWVNVSRIEAALPLTSLYRERDFSAFFHDLTRLEAALQLAAAVPTEKNYAALDFALDLAALRQRDNIGVYGESGVEGLDAFNRELAAVLARLDTLSASQPPDSAGLSAELERMSALRRELQSLNDALFQSSMEQASRQRTSLGELRQSMSALIVLLGAFGLGLAGLLLRQQRSIRALEQRDGELRAGEAVQRELRERLEKIADNVPGVIYQYRQSVDGRSAYPYASQGIRALFGVSPEEVRRDGNKVLAAIHPEDRERVKESLLLSAQTLQPWNCEYRVARQESPVWVSAYATPQLEGDGSVLWHGYAHDVSRHKAAEDEIRQLAFYDPLTGLPNRRLLMDRLRHALAGHVRGQRHGALLFIDLDNFKTLNDTQGHEYGDHLLCQVAERLVASVRGADTVARLGGDEFVVMLEDLSAGAREAVAAAEAVGDKILLALNSPYTIAGREFHSTPSIGITLFDAADQHIDELLKRADLAMYQAKEAGRNTLRFFDPAMQAEVAAYSALESDLRQALREGQFLLHYQPQLDRGGKATGAEALLRWHHPVRGNIPPSEFIALAERSGLIVPIGRWVLETACRQLAAWAQLPDTAQLTLAVNVSVRQFRHPDFVDLVVGALDRSGADPLRLKLELTESLLLDDVEEIVAKMTRLKQLGVGFSLDDFGTGYSSLAYLKRLPIEQLKIDRSFVRDVLTDPNDAVIARTIIALGQSLGLSVMAEGVETEAQYAFLSRHGCEAFQGFLFGQPKAEWSLLGASPAGSFG</sequence>
<dbReference type="InterPro" id="IPR029787">
    <property type="entry name" value="Nucleotide_cyclase"/>
</dbReference>
<name>A0A4R6DMG9_9RHOO</name>
<dbReference type="InterPro" id="IPR052155">
    <property type="entry name" value="Biofilm_reg_signaling"/>
</dbReference>
<dbReference type="InterPro" id="IPR013655">
    <property type="entry name" value="PAS_fold_3"/>
</dbReference>
<evidence type="ECO:0000313" key="6">
    <source>
        <dbReference type="EMBL" id="TDN45509.1"/>
    </source>
</evidence>
<dbReference type="Gene3D" id="3.30.450.20">
    <property type="entry name" value="PAS domain"/>
    <property type="match status" value="1"/>
</dbReference>
<keyword evidence="2" id="KW-0812">Transmembrane</keyword>
<evidence type="ECO:0000259" key="3">
    <source>
        <dbReference type="PROSITE" id="PS50112"/>
    </source>
</evidence>
<dbReference type="Gene3D" id="3.30.70.270">
    <property type="match status" value="1"/>
</dbReference>
<dbReference type="SUPFAM" id="SSF141868">
    <property type="entry name" value="EAL domain-like"/>
    <property type="match status" value="1"/>
</dbReference>
<evidence type="ECO:0000259" key="5">
    <source>
        <dbReference type="PROSITE" id="PS50887"/>
    </source>
</evidence>
<feature type="domain" description="GGDEF" evidence="5">
    <location>
        <begin position="384"/>
        <end position="522"/>
    </location>
</feature>
<dbReference type="Pfam" id="PF00990">
    <property type="entry name" value="GGDEF"/>
    <property type="match status" value="1"/>
</dbReference>
<dbReference type="CDD" id="cd00130">
    <property type="entry name" value="PAS"/>
    <property type="match status" value="1"/>
</dbReference>
<dbReference type="FunFam" id="3.20.20.450:FF:000001">
    <property type="entry name" value="Cyclic di-GMP phosphodiesterase yahA"/>
    <property type="match status" value="1"/>
</dbReference>